<gene>
    <name evidence="1" type="ORF">IHE45_02G017100</name>
</gene>
<evidence type="ECO:0000313" key="2">
    <source>
        <dbReference type="Proteomes" id="UP000827976"/>
    </source>
</evidence>
<dbReference type="EMBL" id="CM037012">
    <property type="protein sequence ID" value="KAH7689973.1"/>
    <property type="molecule type" value="Genomic_DNA"/>
</dbReference>
<evidence type="ECO:0000313" key="1">
    <source>
        <dbReference type="EMBL" id="KAH7689973.1"/>
    </source>
</evidence>
<name>A0ACB7WNQ8_DIOAL</name>
<sequence length="610" mass="68365">MENDRTEQSTQTSIKFRCKKAHTGEAKKTDTGPTATKIMGIDENDKSENTLVSQTPEKPEWRSKGKEIGYASRMKHLSESFQSHDLIIESTTTDFADDSTKGPAISEYSERYICGERRSPIHEAVDIPEKCKTLADLFDGMACSIRLLNLCKRATTYQNISTQVEILTKRKFLINHLAQMKYLFPEAIQMEKVLVHDASSLCMKQDLKITLLLHIVDCPSDPAKSTFAALSEAFHLKLKDFFNAQPEVADVPEAILPEPFDQRKDATLINKLTERSATVPPLQSFGNLDSVSSTSCILSSFHKQFSDKVVIPETVKTQQLANPDSLDSIKPDDETVAFSGSPQKKDNITSVSTINPSHMMCIPNQLTGSKFSEGTPTKSFINSDELRVETPALQAPKRALLTSDEKPVIEGGGFVTETKVSGSVRRSLIYSPANTDGDVSYLVQAGEQDGRVKSFCEKTTAKRCLTDEVCDSEIKDQQMRQTGFEKRQEMLACLPNLFNMIKLIFRSVNCSFITKKELIHKIITIDLEIEDSREVEEQLRLLEELVPDWISKKTETTGDFLYRQYKQHGESRFSSSEAFGSSVSVLIPKICFHLDSYVQFVPVVKSTNLL</sequence>
<accession>A0ACB7WNQ8</accession>
<dbReference type="Proteomes" id="UP000827976">
    <property type="component" value="Chromosome 2"/>
</dbReference>
<comment type="caution">
    <text evidence="1">The sequence shown here is derived from an EMBL/GenBank/DDBJ whole genome shotgun (WGS) entry which is preliminary data.</text>
</comment>
<proteinExistence type="predicted"/>
<organism evidence="1 2">
    <name type="scientific">Dioscorea alata</name>
    <name type="common">Purple yam</name>
    <dbReference type="NCBI Taxonomy" id="55571"/>
    <lineage>
        <taxon>Eukaryota</taxon>
        <taxon>Viridiplantae</taxon>
        <taxon>Streptophyta</taxon>
        <taxon>Embryophyta</taxon>
        <taxon>Tracheophyta</taxon>
        <taxon>Spermatophyta</taxon>
        <taxon>Magnoliopsida</taxon>
        <taxon>Liliopsida</taxon>
        <taxon>Dioscoreales</taxon>
        <taxon>Dioscoreaceae</taxon>
        <taxon>Dioscorea</taxon>
    </lineage>
</organism>
<protein>
    <submittedName>
        <fullName evidence="1">Chromatin licensing and DNA replication factor 1 protein</fullName>
    </submittedName>
</protein>
<reference evidence="2" key="1">
    <citation type="journal article" date="2022" name="Nat. Commun.">
        <title>Chromosome evolution and the genetic basis of agronomically important traits in greater yam.</title>
        <authorList>
            <person name="Bredeson J.V."/>
            <person name="Lyons J.B."/>
            <person name="Oniyinde I.O."/>
            <person name="Okereke N.R."/>
            <person name="Kolade O."/>
            <person name="Nnabue I."/>
            <person name="Nwadili C.O."/>
            <person name="Hribova E."/>
            <person name="Parker M."/>
            <person name="Nwogha J."/>
            <person name="Shu S."/>
            <person name="Carlson J."/>
            <person name="Kariba R."/>
            <person name="Muthemba S."/>
            <person name="Knop K."/>
            <person name="Barton G.J."/>
            <person name="Sherwood A.V."/>
            <person name="Lopez-Montes A."/>
            <person name="Asiedu R."/>
            <person name="Jamnadass R."/>
            <person name="Muchugi A."/>
            <person name="Goodstein D."/>
            <person name="Egesi C.N."/>
            <person name="Featherston J."/>
            <person name="Asfaw A."/>
            <person name="Simpson G.G."/>
            <person name="Dolezel J."/>
            <person name="Hendre P.S."/>
            <person name="Van Deynze A."/>
            <person name="Kumar P.L."/>
            <person name="Obidiegwu J.E."/>
            <person name="Bhattacharjee R."/>
            <person name="Rokhsar D.S."/>
        </authorList>
    </citation>
    <scope>NUCLEOTIDE SEQUENCE [LARGE SCALE GENOMIC DNA]</scope>
    <source>
        <strain evidence="2">cv. TDa95/00328</strain>
    </source>
</reference>
<keyword evidence="2" id="KW-1185">Reference proteome</keyword>